<feature type="transmembrane region" description="Helical" evidence="8">
    <location>
        <begin position="320"/>
        <end position="349"/>
    </location>
</feature>
<sequence length="589" mass="66755">MKTQILGKNQGSTKKKADYNLIYNRFLVIFAFLAIGSFLLAFFYIPLSKIMRYAFVKDQTFSFSEFSEIFTSSLNLSAISFSIFQALLSSLICFLLGFPISFFMAKYTFPGKKLLLNIMTVPFVLPSIVVLLGFIVVYGENGWINTLWNIITENDFPLIKLFGSFQGILLAHVFYNISVVIRMLIPAWENIDYEQIEIARSLGANRFVCFFKIILPQIFNYILSSFLLIFTYCFNSFAIVLYLGEARFQTIEVRVYRLMTSSFDFSGGASLALLQLLINSLVIILYLFFEKKTRQMARGKNISFSKIAIQFSRKHWKNNLFLALFIIHVILVALFSILPILAVIIASFIPFKSGISIFWGYGQLFSFSPNSLLGTSPMRIILNTFWFASLTMIATLFFSLMIVFLLRNRYQKINNFQVSRADSLISFLIIIPMATSSITLAIGLFLQFQTSILFAGSVWIIIILAHVLISIPFTTRSILASYNRIDLDLLNIAATLGSSRIQIFRKIELPLIKNGLIVGAIFSFAISLGEFGATNFLARSEYGTLSIGISKLLFSRTLQLPASMATILIIITVLCFFFIHKIGDIDFKV</sequence>
<evidence type="ECO:0000259" key="9">
    <source>
        <dbReference type="PROSITE" id="PS50928"/>
    </source>
</evidence>
<feature type="transmembrane region" description="Helical" evidence="8">
    <location>
        <begin position="558"/>
        <end position="579"/>
    </location>
</feature>
<feature type="transmembrane region" description="Helical" evidence="8">
    <location>
        <begin position="515"/>
        <end position="538"/>
    </location>
</feature>
<reference evidence="10" key="1">
    <citation type="submission" date="2022-09" db="EMBL/GenBank/DDBJ databases">
        <title>Actin cytoskeleton and complex cell architecture in an #Asgard archaeon.</title>
        <authorList>
            <person name="Ponce Toledo R.I."/>
            <person name="Schleper C."/>
            <person name="Rodrigues Oliveira T."/>
            <person name="Wollweber F."/>
            <person name="Xu J."/>
            <person name="Rittmann S."/>
            <person name="Klingl A."/>
            <person name="Pilhofer M."/>
        </authorList>
    </citation>
    <scope>NUCLEOTIDE SEQUENCE</scope>
    <source>
        <strain evidence="10">B-35</strain>
    </source>
</reference>
<comment type="subcellular location">
    <subcellularLocation>
        <location evidence="1">Cell inner membrane</location>
        <topology evidence="1">Multi-pass membrane protein</topology>
    </subcellularLocation>
    <subcellularLocation>
        <location evidence="8">Cell membrane</location>
        <topology evidence="8">Multi-pass membrane protein</topology>
    </subcellularLocation>
</comment>
<evidence type="ECO:0000313" key="11">
    <source>
        <dbReference type="Proteomes" id="UP001208689"/>
    </source>
</evidence>
<evidence type="ECO:0000313" key="10">
    <source>
        <dbReference type="EMBL" id="UYP45233.1"/>
    </source>
</evidence>
<evidence type="ECO:0000256" key="4">
    <source>
        <dbReference type="ARBA" id="ARBA00022519"/>
    </source>
</evidence>
<keyword evidence="7 8" id="KW-0472">Membrane</keyword>
<dbReference type="InterPro" id="IPR000515">
    <property type="entry name" value="MetI-like"/>
</dbReference>
<dbReference type="PANTHER" id="PTHR43357:SF4">
    <property type="entry name" value="INNER MEMBRANE ABC TRANSPORTER PERMEASE PROTEIN YDCV"/>
    <property type="match status" value="1"/>
</dbReference>
<comment type="similarity">
    <text evidence="8">Belongs to the binding-protein-dependent transport system permease family.</text>
</comment>
<dbReference type="Pfam" id="PF00528">
    <property type="entry name" value="BPD_transp_1"/>
    <property type="match status" value="2"/>
</dbReference>
<dbReference type="Gene3D" id="1.10.3720.10">
    <property type="entry name" value="MetI-like"/>
    <property type="match status" value="2"/>
</dbReference>
<accession>A0ABY6HNZ1</accession>
<dbReference type="Proteomes" id="UP001208689">
    <property type="component" value="Chromosome"/>
</dbReference>
<feature type="transmembrane region" description="Helical" evidence="8">
    <location>
        <begin position="78"/>
        <end position="102"/>
    </location>
</feature>
<dbReference type="PANTHER" id="PTHR43357">
    <property type="entry name" value="INNER MEMBRANE ABC TRANSPORTER PERMEASE PROTEIN YDCV"/>
    <property type="match status" value="1"/>
</dbReference>
<evidence type="ECO:0000256" key="2">
    <source>
        <dbReference type="ARBA" id="ARBA00022448"/>
    </source>
</evidence>
<evidence type="ECO:0000256" key="6">
    <source>
        <dbReference type="ARBA" id="ARBA00022989"/>
    </source>
</evidence>
<keyword evidence="3" id="KW-1003">Cell membrane</keyword>
<dbReference type="SUPFAM" id="SSF161098">
    <property type="entry name" value="MetI-like"/>
    <property type="match status" value="2"/>
</dbReference>
<organism evidence="10 11">
    <name type="scientific">Candidatus Lokiarchaeum ossiferum</name>
    <dbReference type="NCBI Taxonomy" id="2951803"/>
    <lineage>
        <taxon>Archaea</taxon>
        <taxon>Promethearchaeati</taxon>
        <taxon>Promethearchaeota</taxon>
        <taxon>Promethearchaeia</taxon>
        <taxon>Promethearchaeales</taxon>
        <taxon>Promethearchaeaceae</taxon>
        <taxon>Candidatus Lokiarchaeum</taxon>
    </lineage>
</organism>
<dbReference type="EMBL" id="CP104013">
    <property type="protein sequence ID" value="UYP45233.1"/>
    <property type="molecule type" value="Genomic_DNA"/>
</dbReference>
<evidence type="ECO:0000256" key="8">
    <source>
        <dbReference type="RuleBase" id="RU363032"/>
    </source>
</evidence>
<keyword evidence="4" id="KW-0997">Cell inner membrane</keyword>
<feature type="transmembrane region" description="Helical" evidence="8">
    <location>
        <begin position="21"/>
        <end position="45"/>
    </location>
</feature>
<protein>
    <recommendedName>
        <fullName evidence="9">ABC transmembrane type-1 domain-containing protein</fullName>
    </recommendedName>
</protein>
<keyword evidence="11" id="KW-1185">Reference proteome</keyword>
<dbReference type="CDD" id="cd06261">
    <property type="entry name" value="TM_PBP2"/>
    <property type="match status" value="2"/>
</dbReference>
<feature type="transmembrane region" description="Helical" evidence="8">
    <location>
        <begin position="158"/>
        <end position="177"/>
    </location>
</feature>
<dbReference type="InterPro" id="IPR035906">
    <property type="entry name" value="MetI-like_sf"/>
</dbReference>
<evidence type="ECO:0000256" key="1">
    <source>
        <dbReference type="ARBA" id="ARBA00004429"/>
    </source>
</evidence>
<dbReference type="PROSITE" id="PS50928">
    <property type="entry name" value="ABC_TM1"/>
    <property type="match status" value="2"/>
</dbReference>
<feature type="domain" description="ABC transmembrane type-1" evidence="9">
    <location>
        <begin position="381"/>
        <end position="579"/>
    </location>
</feature>
<feature type="transmembrane region" description="Helical" evidence="8">
    <location>
        <begin position="452"/>
        <end position="474"/>
    </location>
</feature>
<name>A0ABY6HNZ1_9ARCH</name>
<feature type="transmembrane region" description="Helical" evidence="8">
    <location>
        <begin position="221"/>
        <end position="243"/>
    </location>
</feature>
<proteinExistence type="inferred from homology"/>
<keyword evidence="6 8" id="KW-1133">Transmembrane helix</keyword>
<feature type="transmembrane region" description="Helical" evidence="8">
    <location>
        <begin position="427"/>
        <end position="446"/>
    </location>
</feature>
<feature type="domain" description="ABC transmembrane type-1" evidence="9">
    <location>
        <begin position="79"/>
        <end position="286"/>
    </location>
</feature>
<evidence type="ECO:0000256" key="3">
    <source>
        <dbReference type="ARBA" id="ARBA00022475"/>
    </source>
</evidence>
<gene>
    <name evidence="10" type="ORF">NEF87_001518</name>
</gene>
<keyword evidence="2 8" id="KW-0813">Transport</keyword>
<feature type="transmembrane region" description="Helical" evidence="8">
    <location>
        <begin position="114"/>
        <end position="138"/>
    </location>
</feature>
<keyword evidence="5 8" id="KW-0812">Transmembrane</keyword>
<feature type="transmembrane region" description="Helical" evidence="8">
    <location>
        <begin position="385"/>
        <end position="406"/>
    </location>
</feature>
<evidence type="ECO:0000256" key="7">
    <source>
        <dbReference type="ARBA" id="ARBA00023136"/>
    </source>
</evidence>
<feature type="transmembrane region" description="Helical" evidence="8">
    <location>
        <begin position="263"/>
        <end position="289"/>
    </location>
</feature>
<evidence type="ECO:0000256" key="5">
    <source>
        <dbReference type="ARBA" id="ARBA00022692"/>
    </source>
</evidence>